<feature type="region of interest" description="Disordered" evidence="7">
    <location>
        <begin position="1"/>
        <end position="27"/>
    </location>
</feature>
<gene>
    <name evidence="9" type="ORF">M427DRAFT_131382</name>
</gene>
<dbReference type="OrthoDB" id="627262at2759"/>
<evidence type="ECO:0000256" key="1">
    <source>
        <dbReference type="ARBA" id="ARBA00004141"/>
    </source>
</evidence>
<evidence type="ECO:0000256" key="8">
    <source>
        <dbReference type="SAM" id="Phobius"/>
    </source>
</evidence>
<feature type="transmembrane region" description="Helical" evidence="8">
    <location>
        <begin position="461"/>
        <end position="481"/>
    </location>
</feature>
<evidence type="ECO:0000313" key="9">
    <source>
        <dbReference type="EMBL" id="KXS20618.1"/>
    </source>
</evidence>
<organism evidence="9 10">
    <name type="scientific">Gonapodya prolifera (strain JEL478)</name>
    <name type="common">Monoblepharis prolifera</name>
    <dbReference type="NCBI Taxonomy" id="1344416"/>
    <lineage>
        <taxon>Eukaryota</taxon>
        <taxon>Fungi</taxon>
        <taxon>Fungi incertae sedis</taxon>
        <taxon>Chytridiomycota</taxon>
        <taxon>Chytridiomycota incertae sedis</taxon>
        <taxon>Monoblepharidomycetes</taxon>
        <taxon>Monoblepharidales</taxon>
        <taxon>Gonapodyaceae</taxon>
        <taxon>Gonapodya</taxon>
    </lineage>
</organism>
<evidence type="ECO:0000256" key="2">
    <source>
        <dbReference type="ARBA" id="ARBA00008807"/>
    </source>
</evidence>
<dbReference type="Pfam" id="PF03169">
    <property type="entry name" value="OPT"/>
    <property type="match status" value="1"/>
</dbReference>
<feature type="transmembrane region" description="Helical" evidence="8">
    <location>
        <begin position="501"/>
        <end position="521"/>
    </location>
</feature>
<accession>A0A139AV68</accession>
<comment type="subcellular location">
    <subcellularLocation>
        <location evidence="1">Membrane</location>
        <topology evidence="1">Multi-pass membrane protein</topology>
    </subcellularLocation>
</comment>
<dbReference type="PANTHER" id="PTHR31645">
    <property type="entry name" value="OLIGOPEPTIDE TRANSPORTER YGL114W-RELATED"/>
    <property type="match status" value="1"/>
</dbReference>
<dbReference type="EMBL" id="KQ965735">
    <property type="protein sequence ID" value="KXS20618.1"/>
    <property type="molecule type" value="Genomic_DNA"/>
</dbReference>
<reference evidence="9 10" key="1">
    <citation type="journal article" date="2015" name="Genome Biol. Evol.">
        <title>Phylogenomic analyses indicate that early fungi evolved digesting cell walls of algal ancestors of land plants.</title>
        <authorList>
            <person name="Chang Y."/>
            <person name="Wang S."/>
            <person name="Sekimoto S."/>
            <person name="Aerts A.L."/>
            <person name="Choi C."/>
            <person name="Clum A."/>
            <person name="LaButti K.M."/>
            <person name="Lindquist E.A."/>
            <person name="Yee Ngan C."/>
            <person name="Ohm R.A."/>
            <person name="Salamov A.A."/>
            <person name="Grigoriev I.V."/>
            <person name="Spatafora J.W."/>
            <person name="Berbee M.L."/>
        </authorList>
    </citation>
    <scope>NUCLEOTIDE SEQUENCE [LARGE SCALE GENOMIC DNA]</scope>
    <source>
        <strain evidence="9 10">JEL478</strain>
    </source>
</reference>
<feature type="transmembrane region" description="Helical" evidence="8">
    <location>
        <begin position="115"/>
        <end position="137"/>
    </location>
</feature>
<feature type="transmembrane region" description="Helical" evidence="8">
    <location>
        <begin position="171"/>
        <end position="194"/>
    </location>
</feature>
<feature type="transmembrane region" description="Helical" evidence="8">
    <location>
        <begin position="391"/>
        <end position="413"/>
    </location>
</feature>
<evidence type="ECO:0000256" key="5">
    <source>
        <dbReference type="ARBA" id="ARBA00022989"/>
    </source>
</evidence>
<evidence type="ECO:0000313" key="10">
    <source>
        <dbReference type="Proteomes" id="UP000070544"/>
    </source>
</evidence>
<feature type="transmembrane region" description="Helical" evidence="8">
    <location>
        <begin position="143"/>
        <end position="159"/>
    </location>
</feature>
<dbReference type="AlphaFoldDB" id="A0A139AV68"/>
<keyword evidence="4 8" id="KW-0812">Transmembrane</keyword>
<keyword evidence="5 8" id="KW-1133">Transmembrane helix</keyword>
<feature type="transmembrane region" description="Helical" evidence="8">
    <location>
        <begin position="214"/>
        <end position="236"/>
    </location>
</feature>
<comment type="similarity">
    <text evidence="2">Belongs to the oligopeptide OPT transporter family.</text>
</comment>
<dbReference type="GO" id="GO:0035673">
    <property type="term" value="F:oligopeptide transmembrane transporter activity"/>
    <property type="evidence" value="ECO:0007669"/>
    <property type="project" value="InterPro"/>
</dbReference>
<keyword evidence="3" id="KW-0813">Transport</keyword>
<proteinExistence type="inferred from homology"/>
<feature type="transmembrane region" description="Helical" evidence="8">
    <location>
        <begin position="434"/>
        <end position="455"/>
    </location>
</feature>
<protein>
    <submittedName>
        <fullName evidence="9">OPT superfamily oligopeptide transporter</fullName>
    </submittedName>
</protein>
<feature type="region of interest" description="Disordered" evidence="7">
    <location>
        <begin position="260"/>
        <end position="288"/>
    </location>
</feature>
<feature type="transmembrane region" description="Helical" evidence="8">
    <location>
        <begin position="354"/>
        <end position="371"/>
    </location>
</feature>
<feature type="transmembrane region" description="Helical" evidence="8">
    <location>
        <begin position="705"/>
        <end position="730"/>
    </location>
</feature>
<dbReference type="PANTHER" id="PTHR31645:SF0">
    <property type="entry name" value="OLIGOPEPTIDE TRANSPORTER YGL114W-RELATED"/>
    <property type="match status" value="1"/>
</dbReference>
<dbReference type="InterPro" id="IPR045035">
    <property type="entry name" value="YSL-like"/>
</dbReference>
<sequence length="757" mass="79618">MAAHSARVASAHELTSHDDTIDESAETARFLPQSHPAWSDLPVGSVDGLFEDLDDDIEALEQGDAEQGPLIPGAEHERKPTRRRRRVADGEATAVMDGDVLMEGNLDRVGVVEQISLRAILVGLIIGSSLVFSNMYFGLQTGWVTMASLPSALLGYIILHRFSSFTPQENVLVQTVAVATGTMPLAAGFVGVIIAMGEVGPEDGGPVRLSPAQMAAWTAALAFFGVFFAVGMRGMAILRERLRFPSGTATAVLIKLLHSGPNSTVPNRDPHSPSSPTSRSPTSAGPSGPARTPLLYSFLASSIYTILSYFVPVLYNAPVLSWIGIPSATRWGWWLTPSLSYVGQGMIMGPHTTLSMLAGALFGWAMLGPFAESRGWCKGVFDWKNGAQGWILWVSLSLMLAESISSFALFLVGTLRAIAQRRPATADPVPRKHLVPPFVAYGGLVLSTVICATVVGPMFGVSWLKVGIAVLVGCGCAVVAVRTLGEIDVNPVSGIGKISQLIFAAVAPGSVVANLVAGAIAEAGAQQAGDLLQDLKTGHLLSASPYVQFIGQLIGSIASIPLTVGAFQLYTSVYQVPGPELGAPTAAIWLDMARIVNGGRLPESVLPWCIGAGVVGALLPVVEWGLSIPIKANEERGISPSTAWGRAAECLNGIDWDYWRRIVAIILPSGVGFAIGMYITPNFVLPRVAGGIASHLWQNYYPKSWRGGLGIIVASGFVLGEGVTSLLVALIKAWGVTVWTCLGCGGPGGVRCGGCPA</sequence>
<dbReference type="STRING" id="1344416.A0A139AV68"/>
<keyword evidence="10" id="KW-1185">Reference proteome</keyword>
<dbReference type="GO" id="GO:0016020">
    <property type="term" value="C:membrane"/>
    <property type="evidence" value="ECO:0007669"/>
    <property type="project" value="UniProtKB-SubCell"/>
</dbReference>
<keyword evidence="6 8" id="KW-0472">Membrane</keyword>
<dbReference type="NCBIfam" id="TIGR00728">
    <property type="entry name" value="OPT_sfam"/>
    <property type="match status" value="1"/>
</dbReference>
<name>A0A139AV68_GONPJ</name>
<evidence type="ECO:0000256" key="4">
    <source>
        <dbReference type="ARBA" id="ARBA00022692"/>
    </source>
</evidence>
<dbReference type="InterPro" id="IPR004813">
    <property type="entry name" value="OPT"/>
</dbReference>
<feature type="region of interest" description="Disordered" evidence="7">
    <location>
        <begin position="62"/>
        <end position="89"/>
    </location>
</feature>
<evidence type="ECO:0000256" key="7">
    <source>
        <dbReference type="SAM" id="MobiDB-lite"/>
    </source>
</evidence>
<dbReference type="Proteomes" id="UP000070544">
    <property type="component" value="Unassembled WGS sequence"/>
</dbReference>
<dbReference type="OMA" id="TPTAYVW"/>
<evidence type="ECO:0000256" key="3">
    <source>
        <dbReference type="ARBA" id="ARBA00022448"/>
    </source>
</evidence>
<feature type="compositionally biased region" description="Low complexity" evidence="7">
    <location>
        <begin position="272"/>
        <end position="288"/>
    </location>
</feature>
<feature type="transmembrane region" description="Helical" evidence="8">
    <location>
        <begin position="662"/>
        <end position="685"/>
    </location>
</feature>
<evidence type="ECO:0000256" key="6">
    <source>
        <dbReference type="ARBA" id="ARBA00023136"/>
    </source>
</evidence>